<dbReference type="PIRSF" id="PIRSF036794">
    <property type="entry name" value="UCP_erythr_ester"/>
    <property type="match status" value="1"/>
</dbReference>
<dbReference type="Gene3D" id="3.30.1870.10">
    <property type="entry name" value="EreA-like, domain 2"/>
    <property type="match status" value="1"/>
</dbReference>
<gene>
    <name evidence="1" type="ORF">TSA66_19445</name>
</gene>
<dbReference type="EMBL" id="JWJG01000028">
    <property type="protein sequence ID" value="KIF82498.1"/>
    <property type="molecule type" value="Genomic_DNA"/>
</dbReference>
<keyword evidence="2" id="KW-1185">Reference proteome</keyword>
<protein>
    <submittedName>
        <fullName evidence="1">Erythromycin esterase</fullName>
    </submittedName>
</protein>
<evidence type="ECO:0000313" key="2">
    <source>
        <dbReference type="Proteomes" id="UP000031572"/>
    </source>
</evidence>
<accession>A0A0C1Y6D2</accession>
<dbReference type="InterPro" id="IPR007815">
    <property type="entry name" value="Emycin_Estase"/>
</dbReference>
<comment type="caution">
    <text evidence="1">The sequence shown here is derived from an EMBL/GenBank/DDBJ whole genome shotgun (WGS) entry which is preliminary data.</text>
</comment>
<dbReference type="SUPFAM" id="SSF159501">
    <property type="entry name" value="EreA/ChaN-like"/>
    <property type="match status" value="1"/>
</dbReference>
<dbReference type="Pfam" id="PF05139">
    <property type="entry name" value="Erythro_esteras"/>
    <property type="match status" value="1"/>
</dbReference>
<evidence type="ECO:0000313" key="1">
    <source>
        <dbReference type="EMBL" id="KIF82498.1"/>
    </source>
</evidence>
<dbReference type="Proteomes" id="UP000031572">
    <property type="component" value="Unassembled WGS sequence"/>
</dbReference>
<dbReference type="GO" id="GO:0046677">
    <property type="term" value="P:response to antibiotic"/>
    <property type="evidence" value="ECO:0007669"/>
    <property type="project" value="InterPro"/>
</dbReference>
<name>A0A0C1Y6D2_9BURK</name>
<dbReference type="OrthoDB" id="9810066at2"/>
<dbReference type="CDD" id="cd14728">
    <property type="entry name" value="Ere-like"/>
    <property type="match status" value="1"/>
</dbReference>
<dbReference type="Gene3D" id="1.20.1440.30">
    <property type="entry name" value="Biosynthetic Protein domain"/>
    <property type="match status" value="1"/>
</dbReference>
<proteinExistence type="predicted"/>
<dbReference type="RefSeq" id="WP_040041172.1">
    <property type="nucleotide sequence ID" value="NZ_JWJG01000028.1"/>
</dbReference>
<dbReference type="InterPro" id="IPR052036">
    <property type="entry name" value="Hydrolase/PRTase-associated"/>
</dbReference>
<sequence length="459" mass="52663">MSDHSIHEALRQEVHPIERDDDYDSLIEHLGDASIVLLGEATHGTREFYRARAEISKHLITKKGFDAIAVEADWPDALRVSRYVQGSSRYHVKPRSSPPDMLAEEALGNFQRFPQWMWRNTEIVALVDWLRTHNQQIEQAERRIGFYGLDLYSLRNSMDAVVRYLSQVDPEAAKRARARYGCFDHLAEDPQRYGYAATFGMKKDCEDEVVRQLIELQSDMQRQLEGRLDGLPQSEIDELFYAQQNARVAQNAEAYYRSMFQGRDESWNLRDTHMADTLRLLRDHVARSKGSRAKVIVWAHNSHIGDARATEMGERGQLNLGQLVRQQAGDDCFLLGFTTHAGTVTAASDWDAPAELKTVRPSAADSFERLLHHVHAPAFFLPIRGMQRVQELLGERRMERAIGVIYLPETERVSHYFHAYMARQFDAVIHVDQTHALQPLDLSPHWTPGEVPETYPYGV</sequence>
<dbReference type="Gene3D" id="3.40.1660.10">
    <property type="entry name" value="EreA-like (biosynthetic domain)"/>
    <property type="match status" value="1"/>
</dbReference>
<reference evidence="1 2" key="1">
    <citation type="submission" date="2014-12" db="EMBL/GenBank/DDBJ databases">
        <title>Denitrispirillum autotrophicum gen. nov., sp. nov., Denitrifying, Facultatively Autotrophic Bacteria Isolated from Rice Paddy Soil.</title>
        <authorList>
            <person name="Ishii S."/>
            <person name="Ashida N."/>
            <person name="Ohno H."/>
            <person name="Otsuka S."/>
            <person name="Yokota A."/>
            <person name="Senoo K."/>
        </authorList>
    </citation>
    <scope>NUCLEOTIDE SEQUENCE [LARGE SCALE GENOMIC DNA]</scope>
    <source>
        <strain evidence="1 2">TSA66</strain>
    </source>
</reference>
<organism evidence="1 2">
    <name type="scientific">Noviherbaspirillum autotrophicum</name>
    <dbReference type="NCBI Taxonomy" id="709839"/>
    <lineage>
        <taxon>Bacteria</taxon>
        <taxon>Pseudomonadati</taxon>
        <taxon>Pseudomonadota</taxon>
        <taxon>Betaproteobacteria</taxon>
        <taxon>Burkholderiales</taxon>
        <taxon>Oxalobacteraceae</taxon>
        <taxon>Noviherbaspirillum</taxon>
    </lineage>
</organism>
<dbReference type="PANTHER" id="PTHR31299:SF0">
    <property type="entry name" value="ESTERASE, PUTATIVE (AFU_ORTHOLOGUE AFUA_1G05850)-RELATED"/>
    <property type="match status" value="1"/>
</dbReference>
<dbReference type="STRING" id="709839.TSA66_19445"/>
<dbReference type="PANTHER" id="PTHR31299">
    <property type="entry name" value="ESTERASE, PUTATIVE (AFU_ORTHOLOGUE AFUA_1G05850)-RELATED"/>
    <property type="match status" value="1"/>
</dbReference>
<dbReference type="InterPro" id="IPR014622">
    <property type="entry name" value="UCP036794_erythomycin"/>
</dbReference>
<dbReference type="AlphaFoldDB" id="A0A0C1Y6D2"/>